<keyword evidence="7 19" id="KW-0067">ATP-binding</keyword>
<keyword evidence="20" id="KW-1185">Reference proteome</keyword>
<dbReference type="Pfam" id="PF08402">
    <property type="entry name" value="TOBE_2"/>
    <property type="match status" value="1"/>
</dbReference>
<evidence type="ECO:0000256" key="6">
    <source>
        <dbReference type="ARBA" id="ARBA00022741"/>
    </source>
</evidence>
<reference evidence="19" key="1">
    <citation type="submission" date="2021-03" db="EMBL/GenBank/DDBJ databases">
        <title>Genomic Encyclopedia of Type Strains, Phase IV (KMG-IV): sequencing the most valuable type-strain genomes for metagenomic binning, comparative biology and taxonomic classification.</title>
        <authorList>
            <person name="Goeker M."/>
        </authorList>
    </citation>
    <scope>NUCLEOTIDE SEQUENCE</scope>
    <source>
        <strain evidence="19">DSM 23564</strain>
    </source>
</reference>
<evidence type="ECO:0000256" key="7">
    <source>
        <dbReference type="ARBA" id="ARBA00022840"/>
    </source>
</evidence>
<evidence type="ECO:0000313" key="20">
    <source>
        <dbReference type="Proteomes" id="UP000823588"/>
    </source>
</evidence>
<dbReference type="PROSITE" id="PS00211">
    <property type="entry name" value="ABC_TRANSPORTER_1"/>
    <property type="match status" value="1"/>
</dbReference>
<dbReference type="OrthoDB" id="18368at2157"/>
<gene>
    <name evidence="19" type="ORF">J2751_001166</name>
</gene>
<keyword evidence="5" id="KW-0500">Molybdenum</keyword>
<dbReference type="EMBL" id="JAGGKQ010000006">
    <property type="protein sequence ID" value="MBP1922160.1"/>
    <property type="molecule type" value="Genomic_DNA"/>
</dbReference>
<evidence type="ECO:0000256" key="9">
    <source>
        <dbReference type="ARBA" id="ARBA00023065"/>
    </source>
</evidence>
<keyword evidence="9" id="KW-0406">Ion transport</keyword>
<dbReference type="InterPro" id="IPR050093">
    <property type="entry name" value="ABC_SmlMolc_Importer"/>
</dbReference>
<proteinExistence type="inferred from homology"/>
<evidence type="ECO:0000256" key="13">
    <source>
        <dbReference type="ARBA" id="ARBA00039025"/>
    </source>
</evidence>
<accession>A0A8T4GES4</accession>
<name>A0A8T4GES4_9EURY</name>
<keyword evidence="2" id="KW-0813">Transport</keyword>
<dbReference type="EC" id="7.3.2.6" evidence="13"/>
<dbReference type="InterPro" id="IPR027417">
    <property type="entry name" value="P-loop_NTPase"/>
</dbReference>
<dbReference type="GO" id="GO:0005524">
    <property type="term" value="F:ATP binding"/>
    <property type="evidence" value="ECO:0007669"/>
    <property type="project" value="UniProtKB-KW"/>
</dbReference>
<evidence type="ECO:0000256" key="3">
    <source>
        <dbReference type="ARBA" id="ARBA00022475"/>
    </source>
</evidence>
<dbReference type="AlphaFoldDB" id="A0A8T4GES4"/>
<keyword evidence="3" id="KW-1003">Cell membrane</keyword>
<protein>
    <recommendedName>
        <fullName evidence="14">Molybdate/tungstate import ATP-binding protein WtpC</fullName>
        <ecNumber evidence="13">7.3.2.6</ecNumber>
    </recommendedName>
</protein>
<feature type="region of interest" description="Disordered" evidence="17">
    <location>
        <begin position="1"/>
        <end position="38"/>
    </location>
</feature>
<evidence type="ECO:0000256" key="15">
    <source>
        <dbReference type="ARBA" id="ARBA00047936"/>
    </source>
</evidence>
<comment type="function">
    <text evidence="16">Part of the ABC transporter complex WtpABC involved in molybdate/tungstate import. Responsible for energy coupling to the transport system.</text>
</comment>
<evidence type="ECO:0000256" key="12">
    <source>
        <dbReference type="ARBA" id="ARBA00038781"/>
    </source>
</evidence>
<keyword evidence="4" id="KW-0410">Iron transport</keyword>
<evidence type="ECO:0000256" key="17">
    <source>
        <dbReference type="SAM" id="MobiDB-lite"/>
    </source>
</evidence>
<keyword evidence="8" id="KW-0408">Iron</keyword>
<evidence type="ECO:0000256" key="2">
    <source>
        <dbReference type="ARBA" id="ARBA00022448"/>
    </source>
</evidence>
<dbReference type="PROSITE" id="PS50893">
    <property type="entry name" value="ABC_TRANSPORTER_2"/>
    <property type="match status" value="1"/>
</dbReference>
<dbReference type="SMART" id="SM00382">
    <property type="entry name" value="AAA"/>
    <property type="match status" value="1"/>
</dbReference>
<dbReference type="GO" id="GO:0016887">
    <property type="term" value="F:ATP hydrolysis activity"/>
    <property type="evidence" value="ECO:0007669"/>
    <property type="project" value="InterPro"/>
</dbReference>
<evidence type="ECO:0000313" key="19">
    <source>
        <dbReference type="EMBL" id="MBP1922160.1"/>
    </source>
</evidence>
<dbReference type="Gene3D" id="2.40.50.100">
    <property type="match status" value="1"/>
</dbReference>
<evidence type="ECO:0000256" key="11">
    <source>
        <dbReference type="ARBA" id="ARBA00038307"/>
    </source>
</evidence>
<dbReference type="PANTHER" id="PTHR42781:SF4">
    <property type="entry name" value="SPERMIDINE_PUTRESCINE IMPORT ATP-BINDING PROTEIN POTA"/>
    <property type="match status" value="1"/>
</dbReference>
<dbReference type="CDD" id="cd03259">
    <property type="entry name" value="ABC_Carb_Solutes_like"/>
    <property type="match status" value="1"/>
</dbReference>
<sequence length="417" mass="44896">MAHTQRTDSRRSTESAAESSIGSDEGGSNRSLSKGVAATDGTMDPVLTLADVTKEFGPECAVDDLSLEVQPGELLTFLGPSGCGKTTMLRMIAGLEEPSSGSITLADERVADANSFVPPERRDVGIVFQNFALFPHLTVRENIAFGLDDEDATATEARVDELLDLVDMPTHGEKTPDQLSGGQKQRVALARSLAPEPDVLLLDEPFSNLDVRLRVEMREEVRRILKAAGVTAVSVTHDQEEALSISDRVAVMNEGSIEQVGRPEGVFERPESKFVASFLGRASFLEGCLCDGQVETGVGTFNAAALEGYDTTYDGAPVDVLVRPDDLRATPANPDVADGVVVARQYVGPSFIYRVELDSGESVHCLHNHVEEFGLDEPVTIDLIADHPLAWYPRGSADGADETDFTMIDVGDDCRSR</sequence>
<feature type="compositionally biased region" description="Basic and acidic residues" evidence="17">
    <location>
        <begin position="1"/>
        <end position="13"/>
    </location>
</feature>
<evidence type="ECO:0000256" key="10">
    <source>
        <dbReference type="ARBA" id="ARBA00023136"/>
    </source>
</evidence>
<evidence type="ECO:0000256" key="16">
    <source>
        <dbReference type="ARBA" id="ARBA00057369"/>
    </source>
</evidence>
<dbReference type="Proteomes" id="UP000823588">
    <property type="component" value="Unassembled WGS sequence"/>
</dbReference>
<dbReference type="InterPro" id="IPR008995">
    <property type="entry name" value="Mo/tungstate-bd_C_term_dom"/>
</dbReference>
<keyword evidence="10" id="KW-0472">Membrane</keyword>
<dbReference type="Gene3D" id="3.40.50.300">
    <property type="entry name" value="P-loop containing nucleotide triphosphate hydrolases"/>
    <property type="match status" value="1"/>
</dbReference>
<dbReference type="GO" id="GO:0015408">
    <property type="term" value="F:ABC-type ferric iron transporter activity"/>
    <property type="evidence" value="ECO:0007669"/>
    <property type="project" value="InterPro"/>
</dbReference>
<dbReference type="GO" id="GO:1901238">
    <property type="term" value="F:ABC-type tungstate transporter activity"/>
    <property type="evidence" value="ECO:0007669"/>
    <property type="project" value="UniProtKB-EC"/>
</dbReference>
<dbReference type="GO" id="GO:0043190">
    <property type="term" value="C:ATP-binding cassette (ABC) transporter complex"/>
    <property type="evidence" value="ECO:0007669"/>
    <property type="project" value="InterPro"/>
</dbReference>
<dbReference type="InterPro" id="IPR017871">
    <property type="entry name" value="ABC_transporter-like_CS"/>
</dbReference>
<dbReference type="FunFam" id="3.40.50.300:FF:000425">
    <property type="entry name" value="Probable ABC transporter, ATP-binding subunit"/>
    <property type="match status" value="1"/>
</dbReference>
<dbReference type="SUPFAM" id="SSF52540">
    <property type="entry name" value="P-loop containing nucleoside triphosphate hydrolases"/>
    <property type="match status" value="1"/>
</dbReference>
<dbReference type="Pfam" id="PF00005">
    <property type="entry name" value="ABC_tran"/>
    <property type="match status" value="1"/>
</dbReference>
<dbReference type="InterPro" id="IPR003439">
    <property type="entry name" value="ABC_transporter-like_ATP-bd"/>
</dbReference>
<evidence type="ECO:0000259" key="18">
    <source>
        <dbReference type="PROSITE" id="PS50893"/>
    </source>
</evidence>
<dbReference type="InterPro" id="IPR015853">
    <property type="entry name" value="ABC_transpr_FbpC"/>
</dbReference>
<evidence type="ECO:0000256" key="1">
    <source>
        <dbReference type="ARBA" id="ARBA00004202"/>
    </source>
</evidence>
<comment type="subunit">
    <text evidence="12">The complex is composed of two ATP-binding proteins (WtpC), two transmembrane proteins (WtpB) and a solute-binding protein (WtpA).</text>
</comment>
<evidence type="ECO:0000256" key="14">
    <source>
        <dbReference type="ARBA" id="ARBA00041133"/>
    </source>
</evidence>
<comment type="caution">
    <text evidence="19">The sequence shown here is derived from an EMBL/GenBank/DDBJ whole genome shotgun (WGS) entry which is preliminary data.</text>
</comment>
<evidence type="ECO:0000256" key="8">
    <source>
        <dbReference type="ARBA" id="ARBA00023004"/>
    </source>
</evidence>
<dbReference type="RefSeq" id="WP_209484050.1">
    <property type="nucleotide sequence ID" value="NZ_JAGGKQ010000006.1"/>
</dbReference>
<dbReference type="InterPro" id="IPR013611">
    <property type="entry name" value="Transp-assoc_OB_typ2"/>
</dbReference>
<dbReference type="SUPFAM" id="SSF50331">
    <property type="entry name" value="MOP-like"/>
    <property type="match status" value="1"/>
</dbReference>
<keyword evidence="6" id="KW-0547">Nucleotide-binding</keyword>
<evidence type="ECO:0000256" key="4">
    <source>
        <dbReference type="ARBA" id="ARBA00022496"/>
    </source>
</evidence>
<comment type="catalytic activity">
    <reaction evidence="15">
        <text>tungstate(in) + ATP + H2O = tungstate(out) + ADP + phosphate + H(+)</text>
        <dbReference type="Rhea" id="RHEA:35027"/>
        <dbReference type="ChEBI" id="CHEBI:15377"/>
        <dbReference type="ChEBI" id="CHEBI:15378"/>
        <dbReference type="ChEBI" id="CHEBI:30616"/>
        <dbReference type="ChEBI" id="CHEBI:43474"/>
        <dbReference type="ChEBI" id="CHEBI:46502"/>
        <dbReference type="ChEBI" id="CHEBI:456216"/>
        <dbReference type="EC" id="7.3.2.6"/>
    </reaction>
</comment>
<comment type="similarity">
    <text evidence="11">Belongs to the ABC transporter superfamily. Sulfate/tungstate importer (TC 3.A.1.6) family.</text>
</comment>
<evidence type="ECO:0000256" key="5">
    <source>
        <dbReference type="ARBA" id="ARBA00022505"/>
    </source>
</evidence>
<feature type="domain" description="ABC transporter" evidence="18">
    <location>
        <begin position="47"/>
        <end position="279"/>
    </location>
</feature>
<comment type="subcellular location">
    <subcellularLocation>
        <location evidence="1">Cell membrane</location>
        <topology evidence="1">Peripheral membrane protein</topology>
    </subcellularLocation>
</comment>
<dbReference type="PANTHER" id="PTHR42781">
    <property type="entry name" value="SPERMIDINE/PUTRESCINE IMPORT ATP-BINDING PROTEIN POTA"/>
    <property type="match status" value="1"/>
</dbReference>
<organism evidence="19 20">
    <name type="scientific">Halorubrum alkaliphilum</name>
    <dbReference type="NCBI Taxonomy" id="261290"/>
    <lineage>
        <taxon>Archaea</taxon>
        <taxon>Methanobacteriati</taxon>
        <taxon>Methanobacteriota</taxon>
        <taxon>Stenosarchaea group</taxon>
        <taxon>Halobacteria</taxon>
        <taxon>Halobacteriales</taxon>
        <taxon>Haloferacaceae</taxon>
        <taxon>Halorubrum</taxon>
    </lineage>
</organism>
<dbReference type="InterPro" id="IPR003593">
    <property type="entry name" value="AAA+_ATPase"/>
</dbReference>